<evidence type="ECO:0000256" key="3">
    <source>
        <dbReference type="ARBA" id="ARBA00022692"/>
    </source>
</evidence>
<dbReference type="EMBL" id="FO818640">
    <property type="protein sequence ID" value="CDM97829.1"/>
    <property type="molecule type" value="Genomic_DNA"/>
</dbReference>
<feature type="transmembrane region" description="Helical" evidence="6">
    <location>
        <begin position="38"/>
        <end position="60"/>
    </location>
</feature>
<keyword evidence="8" id="KW-1185">Reference proteome</keyword>
<feature type="transmembrane region" description="Helical" evidence="6">
    <location>
        <begin position="6"/>
        <end position="26"/>
    </location>
</feature>
<reference evidence="7 8" key="1">
    <citation type="submission" date="2014-02" db="EMBL/GenBank/DDBJ databases">
        <authorList>
            <person name="Genoscope - CEA"/>
        </authorList>
    </citation>
    <scope>NUCLEOTIDE SEQUENCE [LARGE SCALE GENOMIC DNA]</scope>
    <source>
        <strain evidence="7 8">PCC 8005</strain>
    </source>
</reference>
<gene>
    <name evidence="7" type="ORF">ARTHRO_60430</name>
</gene>
<feature type="transmembrane region" description="Helical" evidence="6">
    <location>
        <begin position="130"/>
        <end position="148"/>
    </location>
</feature>
<name>A0A9P1KIN2_9CYAN</name>
<evidence type="ECO:0000313" key="8">
    <source>
        <dbReference type="Proteomes" id="UP000032946"/>
    </source>
</evidence>
<evidence type="ECO:0000256" key="2">
    <source>
        <dbReference type="ARBA" id="ARBA00005268"/>
    </source>
</evidence>
<proteinExistence type="inferred from homology"/>
<evidence type="ECO:0000313" key="7">
    <source>
        <dbReference type="EMBL" id="CDM97829.1"/>
    </source>
</evidence>
<evidence type="ECO:0000256" key="6">
    <source>
        <dbReference type="SAM" id="Phobius"/>
    </source>
</evidence>
<feature type="transmembrane region" description="Helical" evidence="6">
    <location>
        <begin position="195"/>
        <end position="213"/>
    </location>
</feature>
<dbReference type="RefSeq" id="WP_008055302.1">
    <property type="nucleotide sequence ID" value="NZ_FO818640.1"/>
</dbReference>
<dbReference type="PANTHER" id="PTHR30028:SF0">
    <property type="entry name" value="PROTEIN ALUMINUM SENSITIVE 3"/>
    <property type="match status" value="1"/>
</dbReference>
<keyword evidence="4 6" id="KW-1133">Transmembrane helix</keyword>
<protein>
    <recommendedName>
        <fullName evidence="9">Iron export ABC transporter permease subunit FetB</fullName>
    </recommendedName>
</protein>
<evidence type="ECO:0000256" key="4">
    <source>
        <dbReference type="ARBA" id="ARBA00022989"/>
    </source>
</evidence>
<comment type="subcellular location">
    <subcellularLocation>
        <location evidence="1">Membrane</location>
        <topology evidence="1">Multi-pass membrane protein</topology>
    </subcellularLocation>
</comment>
<dbReference type="Pfam" id="PF03649">
    <property type="entry name" value="UPF0014"/>
    <property type="match status" value="1"/>
</dbReference>
<organism evidence="7 8">
    <name type="scientific">Limnospira indica PCC 8005</name>
    <dbReference type="NCBI Taxonomy" id="376219"/>
    <lineage>
        <taxon>Bacteria</taxon>
        <taxon>Bacillati</taxon>
        <taxon>Cyanobacteriota</taxon>
        <taxon>Cyanophyceae</taxon>
        <taxon>Oscillatoriophycideae</taxon>
        <taxon>Oscillatoriales</taxon>
        <taxon>Sirenicapillariaceae</taxon>
        <taxon>Limnospira</taxon>
    </lineage>
</organism>
<evidence type="ECO:0000256" key="5">
    <source>
        <dbReference type="ARBA" id="ARBA00023136"/>
    </source>
</evidence>
<evidence type="ECO:0008006" key="9">
    <source>
        <dbReference type="Google" id="ProtNLM"/>
    </source>
</evidence>
<dbReference type="PANTHER" id="PTHR30028">
    <property type="entry name" value="UPF0014 INNER MEMBRANE PROTEIN YBBM-RELATED"/>
    <property type="match status" value="1"/>
</dbReference>
<keyword evidence="3 6" id="KW-0812">Transmembrane</keyword>
<evidence type="ECO:0000256" key="1">
    <source>
        <dbReference type="ARBA" id="ARBA00004141"/>
    </source>
</evidence>
<accession>A0A9P1KIN2</accession>
<feature type="transmembrane region" description="Helical" evidence="6">
    <location>
        <begin position="96"/>
        <end position="118"/>
    </location>
</feature>
<dbReference type="Proteomes" id="UP000032946">
    <property type="component" value="Chromosome"/>
</dbReference>
<feature type="transmembrane region" description="Helical" evidence="6">
    <location>
        <begin position="66"/>
        <end position="84"/>
    </location>
</feature>
<dbReference type="AlphaFoldDB" id="A0A9P1KIN2"/>
<sequence>MSDDYLSLSYGQLGASVLLIIINVALSLQLRLGLERSLAIASLRCVVQLLLVGYILEWLFALDNPWVVLAIALLMAAIAGISAVNRTSRRFAGIYWRSLLSVLVSALLITNLSVIGIIQVQPWYNPQYLIPLLGMILGNTLNGISLGLDRFMEGVVSNRNGIETLLALGATRWEASHKQIQTAVRTGMIPMINSMMVMGVVSLPGMMTGQILAGASPLDAVRYQIVIIFAIASASALGTLGVVILAWLALFSPSHQLLSDRLYQITKK</sequence>
<dbReference type="GO" id="GO:0005886">
    <property type="term" value="C:plasma membrane"/>
    <property type="evidence" value="ECO:0007669"/>
    <property type="project" value="TreeGrafter"/>
</dbReference>
<dbReference type="InterPro" id="IPR005226">
    <property type="entry name" value="UPF0014_fam"/>
</dbReference>
<keyword evidence="5 6" id="KW-0472">Membrane</keyword>
<comment type="similarity">
    <text evidence="2">Belongs to the UPF0014 family.</text>
</comment>
<feature type="transmembrane region" description="Helical" evidence="6">
    <location>
        <begin position="225"/>
        <end position="251"/>
    </location>
</feature>